<dbReference type="InterPro" id="IPR000719">
    <property type="entry name" value="Prot_kinase_dom"/>
</dbReference>
<evidence type="ECO:0000313" key="3">
    <source>
        <dbReference type="Proteomes" id="UP000044841"/>
    </source>
</evidence>
<name>A0A0K6G8G2_9AGAM</name>
<evidence type="ECO:0000259" key="1">
    <source>
        <dbReference type="PROSITE" id="PS50011"/>
    </source>
</evidence>
<keyword evidence="3" id="KW-1185">Reference proteome</keyword>
<evidence type="ECO:0000313" key="2">
    <source>
        <dbReference type="EMBL" id="CUA74639.1"/>
    </source>
</evidence>
<dbReference type="InterPro" id="IPR051681">
    <property type="entry name" value="Ser/Thr_Kinases-Pseudokinases"/>
</dbReference>
<dbReference type="AlphaFoldDB" id="A0A0K6G8G2"/>
<dbReference type="EMBL" id="CYGV01001467">
    <property type="protein sequence ID" value="CUA74639.1"/>
    <property type="molecule type" value="Genomic_DNA"/>
</dbReference>
<feature type="domain" description="Protein kinase" evidence="1">
    <location>
        <begin position="1"/>
        <end position="204"/>
    </location>
</feature>
<dbReference type="PANTHER" id="PTHR44329">
    <property type="entry name" value="SERINE/THREONINE-PROTEIN KINASE TNNI3K-RELATED"/>
    <property type="match status" value="1"/>
</dbReference>
<sequence>MDPLAVCYYYEGGTPREFMEENKLNSQERLRLLVGIAEGVAHIHRNSIVHGDLKGDNIVIEISHEGTIPKVTDFGSSRLACLGCKYKHINQQVGTFQWISPEVRQGDSGWTTRSDIWAAGCVILEVQFNTIPYTRRGEVPCLMNTFRKQRANELPATRGDFEPLLSLDGVAEAVWNVIGYCWELDPDKRPSAEELVICLRQAYSNQDLLRGGIPR</sequence>
<dbReference type="SUPFAM" id="SSF56112">
    <property type="entry name" value="Protein kinase-like (PK-like)"/>
    <property type="match status" value="1"/>
</dbReference>
<gene>
    <name evidence="2" type="ORF">RSOLAG22IIIB_05647</name>
</gene>
<dbReference type="GO" id="GO:0005524">
    <property type="term" value="F:ATP binding"/>
    <property type="evidence" value="ECO:0007669"/>
    <property type="project" value="InterPro"/>
</dbReference>
<dbReference type="SMART" id="SM00220">
    <property type="entry name" value="S_TKc"/>
    <property type="match status" value="1"/>
</dbReference>
<protein>
    <recommendedName>
        <fullName evidence="1">Protein kinase domain-containing protein</fullName>
    </recommendedName>
</protein>
<dbReference type="InterPro" id="IPR011009">
    <property type="entry name" value="Kinase-like_dom_sf"/>
</dbReference>
<dbReference type="InterPro" id="IPR008271">
    <property type="entry name" value="Ser/Thr_kinase_AS"/>
</dbReference>
<reference evidence="2 3" key="1">
    <citation type="submission" date="2015-07" db="EMBL/GenBank/DDBJ databases">
        <authorList>
            <person name="Noorani M."/>
        </authorList>
    </citation>
    <scope>NUCLEOTIDE SEQUENCE [LARGE SCALE GENOMIC DNA]</scope>
    <source>
        <strain evidence="2">BBA 69670</strain>
    </source>
</reference>
<dbReference type="Proteomes" id="UP000044841">
    <property type="component" value="Unassembled WGS sequence"/>
</dbReference>
<proteinExistence type="predicted"/>
<dbReference type="PROSITE" id="PS00108">
    <property type="entry name" value="PROTEIN_KINASE_ST"/>
    <property type="match status" value="1"/>
</dbReference>
<dbReference type="PROSITE" id="PS50011">
    <property type="entry name" value="PROTEIN_KINASE_DOM"/>
    <property type="match status" value="1"/>
</dbReference>
<dbReference type="Pfam" id="PF00069">
    <property type="entry name" value="Pkinase"/>
    <property type="match status" value="1"/>
</dbReference>
<dbReference type="Gene3D" id="1.10.510.10">
    <property type="entry name" value="Transferase(Phosphotransferase) domain 1"/>
    <property type="match status" value="1"/>
</dbReference>
<dbReference type="GO" id="GO:0004674">
    <property type="term" value="F:protein serine/threonine kinase activity"/>
    <property type="evidence" value="ECO:0007669"/>
    <property type="project" value="TreeGrafter"/>
</dbReference>
<accession>A0A0K6G8G2</accession>
<organism evidence="2 3">
    <name type="scientific">Rhizoctonia solani</name>
    <dbReference type="NCBI Taxonomy" id="456999"/>
    <lineage>
        <taxon>Eukaryota</taxon>
        <taxon>Fungi</taxon>
        <taxon>Dikarya</taxon>
        <taxon>Basidiomycota</taxon>
        <taxon>Agaricomycotina</taxon>
        <taxon>Agaricomycetes</taxon>
        <taxon>Cantharellales</taxon>
        <taxon>Ceratobasidiaceae</taxon>
        <taxon>Rhizoctonia</taxon>
    </lineage>
</organism>